<evidence type="ECO:0000313" key="2">
    <source>
        <dbReference type="EMBL" id="GGQ74307.1"/>
    </source>
</evidence>
<sequence>MGLVVAGAVVLPLAGAGPARVPAPRPAVPAAAGLDAVYAAHRDNAREAARMAGAYGDRKRAAVDRALGAGQLLYFDGRGDGQVTEVFGDLARAGRVAVLVPGSDTGLDTYGRFRAAALALHERLGGRGAVVAWLGYETPGTFSTAVATTGRAEEAAPRLRRLVDAVREATGRRARVSLLCHSYGSVVCAEAAPGLDVADIALLGSPGTGAGTAAGLRTRARVWAARGGEDWVGNVPHLSVGLLGTTVGFGTDPVSPAFGARVFEAGDGGHGDYFAPGSVSLANLTRIVLGDTRAVTS</sequence>
<evidence type="ECO:0000313" key="3">
    <source>
        <dbReference type="Proteomes" id="UP000656732"/>
    </source>
</evidence>
<dbReference type="SUPFAM" id="SSF53474">
    <property type="entry name" value="alpha/beta-Hydrolases"/>
    <property type="match status" value="1"/>
</dbReference>
<evidence type="ECO:0000259" key="1">
    <source>
        <dbReference type="Pfam" id="PF06259"/>
    </source>
</evidence>
<dbReference type="EMBL" id="BMTU01000003">
    <property type="protein sequence ID" value="GGQ74307.1"/>
    <property type="molecule type" value="Genomic_DNA"/>
</dbReference>
<gene>
    <name evidence="2" type="ORF">GCM10010280_20970</name>
</gene>
<dbReference type="AlphaFoldDB" id="A0A918BL35"/>
<dbReference type="InterPro" id="IPR010427">
    <property type="entry name" value="DUF1023"/>
</dbReference>
<name>A0A918BL35_9ACTN</name>
<dbReference type="Pfam" id="PF06259">
    <property type="entry name" value="Abhydrolase_8"/>
    <property type="match status" value="1"/>
</dbReference>
<reference evidence="2" key="2">
    <citation type="submission" date="2020-09" db="EMBL/GenBank/DDBJ databases">
        <authorList>
            <person name="Sun Q."/>
            <person name="Ohkuma M."/>
        </authorList>
    </citation>
    <scope>NUCLEOTIDE SEQUENCE</scope>
    <source>
        <strain evidence="2">JCM 4403</strain>
    </source>
</reference>
<dbReference type="Gene3D" id="3.40.50.1820">
    <property type="entry name" value="alpha/beta hydrolase"/>
    <property type="match status" value="1"/>
</dbReference>
<dbReference type="InterPro" id="IPR029058">
    <property type="entry name" value="AB_hydrolase_fold"/>
</dbReference>
<dbReference type="Proteomes" id="UP000656732">
    <property type="component" value="Unassembled WGS sequence"/>
</dbReference>
<proteinExistence type="predicted"/>
<accession>A0A918BL35</accession>
<feature type="domain" description="DUF1023" evidence="1">
    <location>
        <begin position="76"/>
        <end position="239"/>
    </location>
</feature>
<keyword evidence="3" id="KW-1185">Reference proteome</keyword>
<reference evidence="2" key="1">
    <citation type="journal article" date="2014" name="Int. J. Syst. Evol. Microbiol.">
        <title>Complete genome sequence of Corynebacterium casei LMG S-19264T (=DSM 44701T), isolated from a smear-ripened cheese.</title>
        <authorList>
            <consortium name="US DOE Joint Genome Institute (JGI-PGF)"/>
            <person name="Walter F."/>
            <person name="Albersmeier A."/>
            <person name="Kalinowski J."/>
            <person name="Ruckert C."/>
        </authorList>
    </citation>
    <scope>NUCLEOTIDE SEQUENCE</scope>
    <source>
        <strain evidence="2">JCM 4403</strain>
    </source>
</reference>
<organism evidence="2 3">
    <name type="scientific">Streptomyces pilosus</name>
    <dbReference type="NCBI Taxonomy" id="28893"/>
    <lineage>
        <taxon>Bacteria</taxon>
        <taxon>Bacillati</taxon>
        <taxon>Actinomycetota</taxon>
        <taxon>Actinomycetes</taxon>
        <taxon>Kitasatosporales</taxon>
        <taxon>Streptomycetaceae</taxon>
        <taxon>Streptomyces</taxon>
    </lineage>
</organism>
<protein>
    <recommendedName>
        <fullName evidence="1">DUF1023 domain-containing protein</fullName>
    </recommendedName>
</protein>
<comment type="caution">
    <text evidence="2">The sequence shown here is derived from an EMBL/GenBank/DDBJ whole genome shotgun (WGS) entry which is preliminary data.</text>
</comment>